<reference evidence="1" key="2">
    <citation type="submission" date="2022-06" db="UniProtKB">
        <authorList>
            <consortium name="EnsemblMetazoa"/>
        </authorList>
    </citation>
    <scope>IDENTIFICATION</scope>
    <source>
        <strain evidence="1">PS312</strain>
    </source>
</reference>
<keyword evidence="2" id="KW-1185">Reference proteome</keyword>
<accession>A0A2A6C4N5</accession>
<reference evidence="2" key="1">
    <citation type="journal article" date="2008" name="Nat. Genet.">
        <title>The Pristionchus pacificus genome provides a unique perspective on nematode lifestyle and parasitism.</title>
        <authorList>
            <person name="Dieterich C."/>
            <person name="Clifton S.W."/>
            <person name="Schuster L.N."/>
            <person name="Chinwalla A."/>
            <person name="Delehaunty K."/>
            <person name="Dinkelacker I."/>
            <person name="Fulton L."/>
            <person name="Fulton R."/>
            <person name="Godfrey J."/>
            <person name="Minx P."/>
            <person name="Mitreva M."/>
            <person name="Roeseler W."/>
            <person name="Tian H."/>
            <person name="Witte H."/>
            <person name="Yang S.P."/>
            <person name="Wilson R.K."/>
            <person name="Sommer R.J."/>
        </authorList>
    </citation>
    <scope>NUCLEOTIDE SEQUENCE [LARGE SCALE GENOMIC DNA]</scope>
    <source>
        <strain evidence="2">PS312</strain>
    </source>
</reference>
<protein>
    <submittedName>
        <fullName evidence="1">Uncharacterized protein</fullName>
    </submittedName>
</protein>
<gene>
    <name evidence="1" type="primary">WBGene00283877</name>
</gene>
<organism evidence="1 2">
    <name type="scientific">Pristionchus pacificus</name>
    <name type="common">Parasitic nematode worm</name>
    <dbReference type="NCBI Taxonomy" id="54126"/>
    <lineage>
        <taxon>Eukaryota</taxon>
        <taxon>Metazoa</taxon>
        <taxon>Ecdysozoa</taxon>
        <taxon>Nematoda</taxon>
        <taxon>Chromadorea</taxon>
        <taxon>Rhabditida</taxon>
        <taxon>Rhabditina</taxon>
        <taxon>Diplogasteromorpha</taxon>
        <taxon>Diplogasteroidea</taxon>
        <taxon>Neodiplogasteridae</taxon>
        <taxon>Pristionchus</taxon>
    </lineage>
</organism>
<evidence type="ECO:0000313" key="2">
    <source>
        <dbReference type="Proteomes" id="UP000005239"/>
    </source>
</evidence>
<evidence type="ECO:0000313" key="1">
    <source>
        <dbReference type="EnsemblMetazoa" id="PPA45508.1"/>
    </source>
</evidence>
<dbReference type="EnsemblMetazoa" id="PPA45508.1">
    <property type="protein sequence ID" value="PPA45508.1"/>
    <property type="gene ID" value="WBGene00283877"/>
</dbReference>
<accession>A0A8R1V332</accession>
<name>A0A2A6C4N5_PRIPA</name>
<dbReference type="Proteomes" id="UP000005239">
    <property type="component" value="Unassembled WGS sequence"/>
</dbReference>
<sequence length="61" mass="7581">MKERRGKETEGWNIYHEERRNTEEEKEEKRPYVSELRRRTEKDEISEWMSETVHGKGRQDT</sequence>
<dbReference type="AlphaFoldDB" id="A0A2A6C4N5"/>
<proteinExistence type="predicted"/>